<feature type="transmembrane region" description="Helical" evidence="7">
    <location>
        <begin position="104"/>
        <end position="124"/>
    </location>
</feature>
<reference evidence="9 10" key="2">
    <citation type="submission" date="2008-10" db="EMBL/GenBank/DDBJ databases">
        <authorList>
            <person name="Fulton L."/>
            <person name="Clifton S."/>
            <person name="Fulton B."/>
            <person name="Xu J."/>
            <person name="Minx P."/>
            <person name="Pepin K.H."/>
            <person name="Johnson M."/>
            <person name="Bhonagiri V."/>
            <person name="Nash W.E."/>
            <person name="Mardis E.R."/>
            <person name="Wilson R.K."/>
        </authorList>
    </citation>
    <scope>NUCLEOTIDE SEQUENCE [LARGE SCALE GENOMIC DNA]</scope>
    <source>
        <strain evidence="9 10">ATCC 29098</strain>
    </source>
</reference>
<keyword evidence="6 7" id="KW-0472">Membrane</keyword>
<evidence type="ECO:0000256" key="6">
    <source>
        <dbReference type="ARBA" id="ARBA00023136"/>
    </source>
</evidence>
<accession>B6WWX4</accession>
<dbReference type="CDD" id="cd06261">
    <property type="entry name" value="TM_PBP2"/>
    <property type="match status" value="1"/>
</dbReference>
<dbReference type="eggNOG" id="COG0601">
    <property type="taxonomic scope" value="Bacteria"/>
</dbReference>
<gene>
    <name evidence="9" type="ORF">DESPIG_02596</name>
</gene>
<dbReference type="PROSITE" id="PS50928">
    <property type="entry name" value="ABC_TM1"/>
    <property type="match status" value="1"/>
</dbReference>
<dbReference type="HOGENOM" id="CLU_036879_0_2_7"/>
<evidence type="ECO:0000259" key="8">
    <source>
        <dbReference type="PROSITE" id="PS50928"/>
    </source>
</evidence>
<dbReference type="PANTHER" id="PTHR43163">
    <property type="entry name" value="DIPEPTIDE TRANSPORT SYSTEM PERMEASE PROTEIN DPPB-RELATED"/>
    <property type="match status" value="1"/>
</dbReference>
<proteinExistence type="inferred from homology"/>
<feature type="transmembrane region" description="Helical" evidence="7">
    <location>
        <begin position="280"/>
        <end position="303"/>
    </location>
</feature>
<name>B6WWX4_9BACT</name>
<dbReference type="InterPro" id="IPR050036">
    <property type="entry name" value="CntB"/>
</dbReference>
<keyword evidence="5 7" id="KW-1133">Transmembrane helix</keyword>
<evidence type="ECO:0000256" key="2">
    <source>
        <dbReference type="ARBA" id="ARBA00022448"/>
    </source>
</evidence>
<evidence type="ECO:0000256" key="3">
    <source>
        <dbReference type="ARBA" id="ARBA00022475"/>
    </source>
</evidence>
<evidence type="ECO:0000313" key="9">
    <source>
        <dbReference type="EMBL" id="EEB32419.1"/>
    </source>
</evidence>
<evidence type="ECO:0000313" key="10">
    <source>
        <dbReference type="Proteomes" id="UP000003676"/>
    </source>
</evidence>
<dbReference type="RefSeq" id="WP_006008325.1">
    <property type="nucleotide sequence ID" value="NZ_DS996359.1"/>
</dbReference>
<reference evidence="9 10" key="1">
    <citation type="submission" date="2008-10" db="EMBL/GenBank/DDBJ databases">
        <title>Draft genome sequence of Desulvovibrio piger (ATCC 29098).</title>
        <authorList>
            <person name="Sudarsanam P."/>
            <person name="Ley R."/>
            <person name="Guruge J."/>
            <person name="Turnbaugh P.J."/>
            <person name="Mahowald M."/>
            <person name="Liep D."/>
            <person name="Gordon J."/>
        </authorList>
    </citation>
    <scope>NUCLEOTIDE SEQUENCE [LARGE SCALE GENOMIC DNA]</scope>
    <source>
        <strain evidence="9 10">ATCC 29098</strain>
    </source>
</reference>
<dbReference type="NCBIfam" id="NF045469">
    <property type="entry name" value="Opp1B"/>
    <property type="match status" value="1"/>
</dbReference>
<dbReference type="SUPFAM" id="SSF161098">
    <property type="entry name" value="MetI-like"/>
    <property type="match status" value="1"/>
</dbReference>
<dbReference type="GO" id="GO:0005886">
    <property type="term" value="C:plasma membrane"/>
    <property type="evidence" value="ECO:0007669"/>
    <property type="project" value="UniProtKB-SubCell"/>
</dbReference>
<evidence type="ECO:0000256" key="1">
    <source>
        <dbReference type="ARBA" id="ARBA00004651"/>
    </source>
</evidence>
<feature type="transmembrane region" description="Helical" evidence="7">
    <location>
        <begin position="178"/>
        <end position="197"/>
    </location>
</feature>
<dbReference type="Proteomes" id="UP000003676">
    <property type="component" value="Unassembled WGS sequence"/>
</dbReference>
<feature type="transmembrane region" description="Helical" evidence="7">
    <location>
        <begin position="136"/>
        <end position="158"/>
    </location>
</feature>
<keyword evidence="3" id="KW-1003">Cell membrane</keyword>
<comment type="subcellular location">
    <subcellularLocation>
        <location evidence="1 7">Cell membrane</location>
        <topology evidence="1 7">Multi-pass membrane protein</topology>
    </subcellularLocation>
</comment>
<protein>
    <submittedName>
        <fullName evidence="9">Putative nickel ABC transporter, permease subunit NikB</fullName>
    </submittedName>
</protein>
<sequence length="313" mass="34010">MDMKHCLLRRLLGLVPLLLGISFLSFVLIQLSPGDPAEVAIRVNDITPTPELLAEMRAQLGLDRPFPERYLRWLADVLRGDLGTSYVNGRPVAGELAQALPPTLMLAGTAAAIMLACSLAVALVCVRHEGRAVDRLLRGLLFLGTSVPAFWAGLLLIWLFSVHLDWLPTGGLEGPSSLVLPAVTLALPYLAAYARLLRNSMVQTAQEDFVLYARACGRSRGAILRMVLRNSLQASLTALGMSLPKLVAGSFVVECIFAWPGLGRLCVTAIFNRDLPVIQAYVLLMAVLFVAGNLCMDICASLLDPRLRERGLR</sequence>
<organism evidence="9 10">
    <name type="scientific">Desulfovibrio piger ATCC 29098</name>
    <dbReference type="NCBI Taxonomy" id="411464"/>
    <lineage>
        <taxon>Bacteria</taxon>
        <taxon>Pseudomonadati</taxon>
        <taxon>Thermodesulfobacteriota</taxon>
        <taxon>Desulfovibrionia</taxon>
        <taxon>Desulfovibrionales</taxon>
        <taxon>Desulfovibrionaceae</taxon>
        <taxon>Desulfovibrio</taxon>
    </lineage>
</organism>
<dbReference type="GO" id="GO:0055085">
    <property type="term" value="P:transmembrane transport"/>
    <property type="evidence" value="ECO:0007669"/>
    <property type="project" value="InterPro"/>
</dbReference>
<dbReference type="Pfam" id="PF19300">
    <property type="entry name" value="BPD_transp_1_N"/>
    <property type="match status" value="1"/>
</dbReference>
<dbReference type="Pfam" id="PF00528">
    <property type="entry name" value="BPD_transp_1"/>
    <property type="match status" value="1"/>
</dbReference>
<dbReference type="Gene3D" id="1.10.3720.10">
    <property type="entry name" value="MetI-like"/>
    <property type="match status" value="1"/>
</dbReference>
<feature type="transmembrane region" description="Helical" evidence="7">
    <location>
        <begin position="12"/>
        <end position="31"/>
    </location>
</feature>
<keyword evidence="4 7" id="KW-0812">Transmembrane</keyword>
<comment type="similarity">
    <text evidence="7">Belongs to the binding-protein-dependent transport system permease family.</text>
</comment>
<dbReference type="InterPro" id="IPR035906">
    <property type="entry name" value="MetI-like_sf"/>
</dbReference>
<evidence type="ECO:0000256" key="4">
    <source>
        <dbReference type="ARBA" id="ARBA00022692"/>
    </source>
</evidence>
<dbReference type="InterPro" id="IPR045621">
    <property type="entry name" value="BPD_transp_1_N"/>
</dbReference>
<dbReference type="PANTHER" id="PTHR43163:SF6">
    <property type="entry name" value="DIPEPTIDE TRANSPORT SYSTEM PERMEASE PROTEIN DPPB-RELATED"/>
    <property type="match status" value="1"/>
</dbReference>
<dbReference type="EMBL" id="ABXU01000076">
    <property type="protein sequence ID" value="EEB32419.1"/>
    <property type="molecule type" value="Genomic_DNA"/>
</dbReference>
<comment type="caution">
    <text evidence="9">The sequence shown here is derived from an EMBL/GenBank/DDBJ whole genome shotgun (WGS) entry which is preliminary data.</text>
</comment>
<feature type="transmembrane region" description="Helical" evidence="7">
    <location>
        <begin position="234"/>
        <end position="260"/>
    </location>
</feature>
<keyword evidence="2 7" id="KW-0813">Transport</keyword>
<dbReference type="STRING" id="901.DESPIGER_2499"/>
<dbReference type="InterPro" id="IPR000515">
    <property type="entry name" value="MetI-like"/>
</dbReference>
<evidence type="ECO:0000256" key="7">
    <source>
        <dbReference type="RuleBase" id="RU363032"/>
    </source>
</evidence>
<dbReference type="AlphaFoldDB" id="B6WWX4"/>
<feature type="domain" description="ABC transmembrane type-1" evidence="8">
    <location>
        <begin position="100"/>
        <end position="296"/>
    </location>
</feature>
<evidence type="ECO:0000256" key="5">
    <source>
        <dbReference type="ARBA" id="ARBA00022989"/>
    </source>
</evidence>